<evidence type="ECO:0000313" key="3">
    <source>
        <dbReference type="Proteomes" id="UP001331761"/>
    </source>
</evidence>
<feature type="compositionally biased region" description="Basic and acidic residues" evidence="1">
    <location>
        <begin position="31"/>
        <end position="41"/>
    </location>
</feature>
<comment type="caution">
    <text evidence="2">The sequence shown here is derived from an EMBL/GenBank/DDBJ whole genome shotgun (WGS) entry which is preliminary data.</text>
</comment>
<feature type="compositionally biased region" description="Polar residues" evidence="1">
    <location>
        <begin position="70"/>
        <end position="80"/>
    </location>
</feature>
<gene>
    <name evidence="2" type="ORF">GCK32_009104</name>
</gene>
<dbReference type="Proteomes" id="UP001331761">
    <property type="component" value="Unassembled WGS sequence"/>
</dbReference>
<reference evidence="2 3" key="1">
    <citation type="submission" date="2019-10" db="EMBL/GenBank/DDBJ databases">
        <title>Assembly and Annotation for the nematode Trichostrongylus colubriformis.</title>
        <authorList>
            <person name="Martin J."/>
        </authorList>
    </citation>
    <scope>NUCLEOTIDE SEQUENCE [LARGE SCALE GENOMIC DNA]</scope>
    <source>
        <strain evidence="2">G859</strain>
        <tissue evidence="2">Whole worm</tissue>
    </source>
</reference>
<keyword evidence="3" id="KW-1185">Reference proteome</keyword>
<name>A0AAN8FKD9_TRICO</name>
<feature type="region of interest" description="Disordered" evidence="1">
    <location>
        <begin position="1"/>
        <end position="84"/>
    </location>
</feature>
<protein>
    <submittedName>
        <fullName evidence="2">Uncharacterized protein</fullName>
    </submittedName>
</protein>
<proteinExistence type="predicted"/>
<dbReference type="EMBL" id="WIXE01005997">
    <property type="protein sequence ID" value="KAK5981696.1"/>
    <property type="molecule type" value="Genomic_DNA"/>
</dbReference>
<evidence type="ECO:0000313" key="2">
    <source>
        <dbReference type="EMBL" id="KAK5981696.1"/>
    </source>
</evidence>
<sequence length="113" mass="12371">MFFSPGEQLRKASLPPAHKRQSSPACTTLNVEKEEIKSPTDHRRRTHSVTMKRSSRSGGLATDGPGDAEASSNTDRSPSRGSLHVRFYSTKPILAQSVITPLREEHSDSATLL</sequence>
<evidence type="ECO:0000256" key="1">
    <source>
        <dbReference type="SAM" id="MobiDB-lite"/>
    </source>
</evidence>
<dbReference type="AlphaFoldDB" id="A0AAN8FKD9"/>
<accession>A0AAN8FKD9</accession>
<organism evidence="2 3">
    <name type="scientific">Trichostrongylus colubriformis</name>
    <name type="common">Black scour worm</name>
    <dbReference type="NCBI Taxonomy" id="6319"/>
    <lineage>
        <taxon>Eukaryota</taxon>
        <taxon>Metazoa</taxon>
        <taxon>Ecdysozoa</taxon>
        <taxon>Nematoda</taxon>
        <taxon>Chromadorea</taxon>
        <taxon>Rhabditida</taxon>
        <taxon>Rhabditina</taxon>
        <taxon>Rhabditomorpha</taxon>
        <taxon>Strongyloidea</taxon>
        <taxon>Trichostrongylidae</taxon>
        <taxon>Trichostrongylus</taxon>
    </lineage>
</organism>